<evidence type="ECO:0000256" key="2">
    <source>
        <dbReference type="ARBA" id="ARBA00022692"/>
    </source>
</evidence>
<feature type="transmembrane region" description="Helical" evidence="5">
    <location>
        <begin position="162"/>
        <end position="180"/>
    </location>
</feature>
<feature type="transmembrane region" description="Helical" evidence="5">
    <location>
        <begin position="660"/>
        <end position="678"/>
    </location>
</feature>
<sequence>MHFQLNRAYSQYDYTFKAFDPFSQLSPTNITPLDQNEERDLSTFIYDNPNGYPIPATIPGNKMTAFNMKFSRVAFLKYLKSRRFRNNFKASLAFTLASLFTFITPLAKYFGVSNIFVPITLIYADMRFTVGGLINNFFFINVFLFANCLCSALGTFITQNKPFFLCIYIFFYSVIVSIIYGKYQRLYGAYFIGAMLFYNSIMNSYKNNKLDSEYLLKSYFGFVIGGIIFFLMGIIVFPYRAFGILRKQIANSLDNIGYLLTIVLTNLIKDPNEALTSEVKESIRTQIMAVRFNFTVLLGLLKECRLEFDYNYFHYKDYKYLINTLTDLLGHLSSMASCIRIKSAKYEKPPSINENEQNFEEPILDYFDNQDTINGFKEILNLTNNFKKYRANAKTVEQEISYIHDIKDQIEEILKESCSMLIKLSYMFNHNLNEKNKEDDESLFSDIRANWEEIQVVQKKMVHNLFANNTLFKNVHFHNNINENFNSELDQIEANNFLMNFLFIFSLSKFLELLCDFQNQVRTLNKKGKLFHIPKWKKKPTSLGNASSTHINSRESLNEIRTVNRNESSHSFNTPIFEKKETIHYSIYEYILRKIWEFSTFFRNPIIRFGLKVGIMIVLFTLLAFFDSTHEWYYNWHGQWTVITVFAVAAPTYAGELVNCIFRSFGTFLGGLIAVLSWEICRGNPYILCVIGFLLSFVMNHLKDHPIDSAKLGNVTSTTFVIVLFGQYGTKLLEPENMENIWLVGIKRVTMVLLGIFIALIIGRLIWPTLARIELRYSLATAMNNLGILYNQIMTNLMANTTKNDKNNLKMVVKIERNIQLLLIRQRVLLSMSRKEPRFRGPFEPNKYLSMIRSSQFILDLLRSTRVFVENFKNYTIPNESFLYYTWDDIDCQDLITNVTLCFYLYSAAIQMRKPLPCYLPNPENPNKRLNHKILMKLQTETDADLYEFWIGYYAFSMCISEILNGLKLIEISTISLFGQELLM</sequence>
<organism evidence="8 9">
    <name type="scientific">Piromyces finnis</name>
    <dbReference type="NCBI Taxonomy" id="1754191"/>
    <lineage>
        <taxon>Eukaryota</taxon>
        <taxon>Fungi</taxon>
        <taxon>Fungi incertae sedis</taxon>
        <taxon>Chytridiomycota</taxon>
        <taxon>Chytridiomycota incertae sedis</taxon>
        <taxon>Neocallimastigomycetes</taxon>
        <taxon>Neocallimastigales</taxon>
        <taxon>Neocallimastigaceae</taxon>
        <taxon>Piromyces</taxon>
    </lineage>
</organism>
<name>A0A1Y1V5F4_9FUNG</name>
<dbReference type="EMBL" id="MCFH01000030">
    <property type="protein sequence ID" value="ORX47655.1"/>
    <property type="molecule type" value="Genomic_DNA"/>
</dbReference>
<dbReference type="Proteomes" id="UP000193719">
    <property type="component" value="Unassembled WGS sequence"/>
</dbReference>
<evidence type="ECO:0000256" key="1">
    <source>
        <dbReference type="ARBA" id="ARBA00004141"/>
    </source>
</evidence>
<dbReference type="PRINTS" id="PR02047">
    <property type="entry name" value="BREFELDNASP4"/>
</dbReference>
<feature type="transmembrane region" description="Helical" evidence="5">
    <location>
        <begin position="86"/>
        <end position="103"/>
    </location>
</feature>
<evidence type="ECO:0000313" key="8">
    <source>
        <dbReference type="EMBL" id="ORX47655.1"/>
    </source>
</evidence>
<feature type="transmembrane region" description="Helical" evidence="5">
    <location>
        <begin position="684"/>
        <end position="700"/>
    </location>
</feature>
<dbReference type="InterPro" id="IPR018820">
    <property type="entry name" value="BRE4-related_DUF2421"/>
</dbReference>
<feature type="transmembrane region" description="Helical" evidence="5">
    <location>
        <begin position="187"/>
        <end position="206"/>
    </location>
</feature>
<evidence type="ECO:0000256" key="5">
    <source>
        <dbReference type="SAM" id="Phobius"/>
    </source>
</evidence>
<dbReference type="InterPro" id="IPR049453">
    <property type="entry name" value="Memb_transporter_dom"/>
</dbReference>
<dbReference type="OrthoDB" id="68611at2759"/>
<feature type="domain" description="Integral membrane bound transporter" evidence="7">
    <location>
        <begin position="631"/>
        <end position="762"/>
    </location>
</feature>
<feature type="transmembrane region" description="Helical" evidence="5">
    <location>
        <begin position="609"/>
        <end position="626"/>
    </location>
</feature>
<gene>
    <name evidence="8" type="ORF">BCR36DRAFT_584756</name>
</gene>
<keyword evidence="4 5" id="KW-0472">Membrane</keyword>
<feature type="transmembrane region" description="Helical" evidence="5">
    <location>
        <begin position="712"/>
        <end position="729"/>
    </location>
</feature>
<dbReference type="PANTHER" id="PTHR47804:SF3">
    <property type="entry name" value="PROTEIN BRE4"/>
    <property type="match status" value="1"/>
</dbReference>
<keyword evidence="2 5" id="KW-0812">Transmembrane</keyword>
<dbReference type="Pfam" id="PF10334">
    <property type="entry name" value="BRE4"/>
    <property type="match status" value="1"/>
</dbReference>
<reference evidence="8 9" key="2">
    <citation type="submission" date="2016-08" db="EMBL/GenBank/DDBJ databases">
        <title>Pervasive Adenine N6-methylation of Active Genes in Fungi.</title>
        <authorList>
            <consortium name="DOE Joint Genome Institute"/>
            <person name="Mondo S.J."/>
            <person name="Dannebaum R.O."/>
            <person name="Kuo R.C."/>
            <person name="Labutti K."/>
            <person name="Haridas S."/>
            <person name="Kuo A."/>
            <person name="Salamov A."/>
            <person name="Ahrendt S.R."/>
            <person name="Lipzen A."/>
            <person name="Sullivan W."/>
            <person name="Andreopoulos W.B."/>
            <person name="Clum A."/>
            <person name="Lindquist E."/>
            <person name="Daum C."/>
            <person name="Ramamoorthy G.K."/>
            <person name="Gryganskyi A."/>
            <person name="Culley D."/>
            <person name="Magnuson J.K."/>
            <person name="James T.Y."/>
            <person name="O'Malley M.A."/>
            <person name="Stajich J.E."/>
            <person name="Spatafora J.W."/>
            <person name="Visel A."/>
            <person name="Grigoriev I.V."/>
        </authorList>
    </citation>
    <scope>NUCLEOTIDE SEQUENCE [LARGE SCALE GENOMIC DNA]</scope>
    <source>
        <strain evidence="9">finn</strain>
    </source>
</reference>
<dbReference type="STRING" id="1754191.A0A1Y1V5F4"/>
<feature type="transmembrane region" description="Helical" evidence="5">
    <location>
        <begin position="749"/>
        <end position="767"/>
    </location>
</feature>
<comment type="subcellular location">
    <subcellularLocation>
        <location evidence="1">Membrane</location>
        <topology evidence="1">Multi-pass membrane protein</topology>
    </subcellularLocation>
</comment>
<dbReference type="GO" id="GO:0016020">
    <property type="term" value="C:membrane"/>
    <property type="evidence" value="ECO:0007669"/>
    <property type="project" value="UniProtKB-SubCell"/>
</dbReference>
<reference evidence="8 9" key="1">
    <citation type="submission" date="2016-08" db="EMBL/GenBank/DDBJ databases">
        <title>Genomes of anaerobic fungi encode conserved fungal cellulosomes for biomass hydrolysis.</title>
        <authorList>
            <consortium name="DOE Joint Genome Institute"/>
            <person name="Haitjema C.H."/>
            <person name="Gilmore S.P."/>
            <person name="Henske J.K."/>
            <person name="Solomon K.V."/>
            <person name="De Groot R."/>
            <person name="Kuo A."/>
            <person name="Mondo S.J."/>
            <person name="Salamov A.A."/>
            <person name="Labutti K."/>
            <person name="Zhao Z."/>
            <person name="Chiniquy J."/>
            <person name="Barry K."/>
            <person name="Brewer H.M."/>
            <person name="Purvine S.O."/>
            <person name="Wright A.T."/>
            <person name="Boxma B."/>
            <person name="Van Alen T."/>
            <person name="Hackstein J.H."/>
            <person name="Baker S.E."/>
            <person name="Grigoriev I.V."/>
            <person name="O'Malley M.A."/>
        </authorList>
    </citation>
    <scope>NUCLEOTIDE SEQUENCE [LARGE SCALE GENOMIC DNA]</scope>
    <source>
        <strain evidence="9">finn</strain>
    </source>
</reference>
<evidence type="ECO:0000313" key="9">
    <source>
        <dbReference type="Proteomes" id="UP000193719"/>
    </source>
</evidence>
<dbReference type="InterPro" id="IPR052430">
    <property type="entry name" value="IVT-Associated"/>
</dbReference>
<dbReference type="Pfam" id="PF13515">
    <property type="entry name" value="FUSC_2"/>
    <property type="match status" value="1"/>
</dbReference>
<feature type="transmembrane region" description="Helical" evidence="5">
    <location>
        <begin position="218"/>
        <end position="239"/>
    </location>
</feature>
<feature type="transmembrane region" description="Helical" evidence="5">
    <location>
        <begin position="138"/>
        <end position="156"/>
    </location>
</feature>
<evidence type="ECO:0000259" key="6">
    <source>
        <dbReference type="Pfam" id="PF10334"/>
    </source>
</evidence>
<dbReference type="AlphaFoldDB" id="A0A1Y1V5F4"/>
<evidence type="ECO:0000256" key="4">
    <source>
        <dbReference type="ARBA" id="ARBA00023136"/>
    </source>
</evidence>
<evidence type="ECO:0000259" key="7">
    <source>
        <dbReference type="Pfam" id="PF13515"/>
    </source>
</evidence>
<feature type="domain" description="DUF2421" evidence="6">
    <location>
        <begin position="771"/>
        <end position="922"/>
    </location>
</feature>
<accession>A0A1Y1V5F4</accession>
<keyword evidence="3 5" id="KW-1133">Transmembrane helix</keyword>
<keyword evidence="9" id="KW-1185">Reference proteome</keyword>
<evidence type="ECO:0000256" key="3">
    <source>
        <dbReference type="ARBA" id="ARBA00022989"/>
    </source>
</evidence>
<feature type="transmembrane region" description="Helical" evidence="5">
    <location>
        <begin position="632"/>
        <end position="653"/>
    </location>
</feature>
<dbReference type="InterPro" id="IPR023244">
    <property type="entry name" value="Brefeldin_A-sensitivity_4"/>
</dbReference>
<protein>
    <submittedName>
        <fullName evidence="8">Uncharacterized protein</fullName>
    </submittedName>
</protein>
<dbReference type="PANTHER" id="PTHR47804">
    <property type="entry name" value="60S RIBOSOMAL PROTEIN L19"/>
    <property type="match status" value="1"/>
</dbReference>
<proteinExistence type="predicted"/>
<comment type="caution">
    <text evidence="8">The sequence shown here is derived from an EMBL/GenBank/DDBJ whole genome shotgun (WGS) entry which is preliminary data.</text>
</comment>